<gene>
    <name evidence="3" type="ORF">TCM_007655</name>
</gene>
<accession>A0A061E3U0</accession>
<keyword evidence="4" id="KW-1185">Reference proteome</keyword>
<dbReference type="InterPro" id="IPR038898">
    <property type="entry name" value="BROX"/>
</dbReference>
<dbReference type="Gene3D" id="1.25.40.280">
    <property type="entry name" value="alix/aip1 like domains"/>
    <property type="match status" value="1"/>
</dbReference>
<dbReference type="OMA" id="NHEMIMQ"/>
<organism evidence="3 4">
    <name type="scientific">Theobroma cacao</name>
    <name type="common">Cacao</name>
    <name type="synonym">Cocoa</name>
    <dbReference type="NCBI Taxonomy" id="3641"/>
    <lineage>
        <taxon>Eukaryota</taxon>
        <taxon>Viridiplantae</taxon>
        <taxon>Streptophyta</taxon>
        <taxon>Embryophyta</taxon>
        <taxon>Tracheophyta</taxon>
        <taxon>Spermatophyta</taxon>
        <taxon>Magnoliopsida</taxon>
        <taxon>eudicotyledons</taxon>
        <taxon>Gunneridae</taxon>
        <taxon>Pentapetalae</taxon>
        <taxon>rosids</taxon>
        <taxon>malvids</taxon>
        <taxon>Malvales</taxon>
        <taxon>Malvaceae</taxon>
        <taxon>Byttnerioideae</taxon>
        <taxon>Theobroma</taxon>
    </lineage>
</organism>
<comment type="similarity">
    <text evidence="1">Belongs to the BROX family.</text>
</comment>
<evidence type="ECO:0000256" key="1">
    <source>
        <dbReference type="ARBA" id="ARBA00008901"/>
    </source>
</evidence>
<protein>
    <submittedName>
        <fullName evidence="3">Endosomal targeting BRO1-like domain-containing protein, putative isoform 1</fullName>
    </submittedName>
</protein>
<dbReference type="PANTHER" id="PTHR23032:SF12">
    <property type="entry name" value="BRO1 DOMAIN-CONTAINING PROTEIN"/>
    <property type="match status" value="1"/>
</dbReference>
<reference evidence="3 4" key="1">
    <citation type="journal article" date="2013" name="Genome Biol.">
        <title>The genome sequence of the most widely cultivated cacao type and its use to identify candidate genes regulating pod color.</title>
        <authorList>
            <person name="Motamayor J.C."/>
            <person name="Mockaitis K."/>
            <person name="Schmutz J."/>
            <person name="Haiminen N."/>
            <person name="Iii D.L."/>
            <person name="Cornejo O."/>
            <person name="Findley S.D."/>
            <person name="Zheng P."/>
            <person name="Utro F."/>
            <person name="Royaert S."/>
            <person name="Saski C."/>
            <person name="Jenkins J."/>
            <person name="Podicheti R."/>
            <person name="Zhao M."/>
            <person name="Scheffler B.E."/>
            <person name="Stack J.C."/>
            <person name="Feltus F.A."/>
            <person name="Mustiga G.M."/>
            <person name="Amores F."/>
            <person name="Phillips W."/>
            <person name="Marelli J.P."/>
            <person name="May G.D."/>
            <person name="Shapiro H."/>
            <person name="Ma J."/>
            <person name="Bustamante C.D."/>
            <person name="Schnell R.J."/>
            <person name="Main D."/>
            <person name="Gilbert D."/>
            <person name="Parida L."/>
            <person name="Kuhn D.N."/>
        </authorList>
    </citation>
    <scope>NUCLEOTIDE SEQUENCE [LARGE SCALE GENOMIC DNA]</scope>
    <source>
        <strain evidence="4">cv. Matina 1-6</strain>
    </source>
</reference>
<dbReference type="EMBL" id="CM001880">
    <property type="protein sequence ID" value="EOX99026.1"/>
    <property type="molecule type" value="Genomic_DNA"/>
</dbReference>
<dbReference type="SMART" id="SM01041">
    <property type="entry name" value="BRO1"/>
    <property type="match status" value="1"/>
</dbReference>
<name>A0A061E3U0_THECC</name>
<dbReference type="STRING" id="3641.A0A061E3U0"/>
<evidence type="ECO:0000313" key="4">
    <source>
        <dbReference type="Proteomes" id="UP000026915"/>
    </source>
</evidence>
<feature type="domain" description="BRO1" evidence="2">
    <location>
        <begin position="25"/>
        <end position="454"/>
    </location>
</feature>
<dbReference type="Proteomes" id="UP000026915">
    <property type="component" value="Chromosome 2"/>
</dbReference>
<dbReference type="eggNOG" id="ENOG502QTX7">
    <property type="taxonomic scope" value="Eukaryota"/>
</dbReference>
<evidence type="ECO:0000259" key="2">
    <source>
        <dbReference type="SMART" id="SM01041"/>
    </source>
</evidence>
<dbReference type="InParanoid" id="A0A061E3U0"/>
<dbReference type="Gramene" id="EOX99026">
    <property type="protein sequence ID" value="EOX99026"/>
    <property type="gene ID" value="TCM_007655"/>
</dbReference>
<dbReference type="InterPro" id="IPR004328">
    <property type="entry name" value="BRO1_dom"/>
</dbReference>
<dbReference type="AlphaFoldDB" id="A0A061E3U0"/>
<dbReference type="PANTHER" id="PTHR23032">
    <property type="entry name" value="BRO1 DOMAIN-CONTAINING PROTEIN BROX"/>
    <property type="match status" value="1"/>
</dbReference>
<dbReference type="InterPro" id="IPR038499">
    <property type="entry name" value="BRO1_sf"/>
</dbReference>
<sequence>MGCLLSTPDVAGETRRRPKNIGEIVVFVPGLRIPMPLDFAQPLGDGLSKSLVERLSALRTRIVVMAGQEAPMTTKRRRTATQHGGSTLADLQQGLEDYLPVLLGLVENGNQLKHNLQFCWVNQEDEVEETTMSDSWYEVLSVLQLMAILSLSQANLLLLPNTSADGYQSKVSEVPQPGVAFPIPYSLEDPLTLRKGKCQLILRLLCKRASIDIFLKAAGYLDFAVQQVLPQLPSELRKDLPLDLTEGVLKALCLQALGQNGSRGELLSDVQLGYIELTDIQGVEIQLGMAIDSVKATLAVKRRLACEMVKYWHQAQEHIMDLPLANGWGEKHKLFIRWKHVEAKAVAYYLHGLILEEGNAEKSAENAAAALHAAEEYLKESKKACDSFHMTPPASRNPPLWGASKYLSERIPKDVSSKTFNWDSENHEMIMQLAPALPDFVLSLKPDDYQLPSMDPSWNDLQVQNLFPTK</sequence>
<proteinExistence type="inferred from homology"/>
<evidence type="ECO:0000313" key="3">
    <source>
        <dbReference type="EMBL" id="EOX99026.1"/>
    </source>
</evidence>